<reference evidence="3" key="1">
    <citation type="submission" date="2017-04" db="EMBL/GenBank/DDBJ databases">
        <authorList>
            <person name="Varghese N."/>
            <person name="Submissions S."/>
        </authorList>
    </citation>
    <scope>NUCLEOTIDE SEQUENCE [LARGE SCALE GENOMIC DNA]</scope>
    <source>
        <strain evidence="3">UI2</strain>
    </source>
</reference>
<dbReference type="RefSeq" id="WP_086455792.1">
    <property type="nucleotide sequence ID" value="NZ_FXWL01000001.1"/>
</dbReference>
<dbReference type="InterPro" id="IPR032307">
    <property type="entry name" value="PepSY_TM-like_2"/>
</dbReference>
<evidence type="ECO:0000256" key="1">
    <source>
        <dbReference type="SAM" id="Phobius"/>
    </source>
</evidence>
<evidence type="ECO:0000313" key="3">
    <source>
        <dbReference type="Proteomes" id="UP000194469"/>
    </source>
</evidence>
<keyword evidence="3" id="KW-1185">Reference proteome</keyword>
<dbReference type="Pfam" id="PF16357">
    <property type="entry name" value="PepSY_TM_like_2"/>
    <property type="match status" value="1"/>
</dbReference>
<feature type="transmembrane region" description="Helical" evidence="1">
    <location>
        <begin position="160"/>
        <end position="182"/>
    </location>
</feature>
<dbReference type="PANTHER" id="PTHR40115">
    <property type="entry name" value="INNER MEMBRANE PROTEIN WITH PEPSY TM HELIX"/>
    <property type="match status" value="1"/>
</dbReference>
<keyword evidence="1" id="KW-0812">Transmembrane</keyword>
<keyword evidence="1" id="KW-0472">Membrane</keyword>
<evidence type="ECO:0000313" key="2">
    <source>
        <dbReference type="EMBL" id="SMQ59857.1"/>
    </source>
</evidence>
<evidence type="ECO:0008006" key="4">
    <source>
        <dbReference type="Google" id="ProtNLM"/>
    </source>
</evidence>
<protein>
    <recommendedName>
        <fullName evidence="4">PepSY-associated TM region</fullName>
    </recommendedName>
</protein>
<feature type="transmembrane region" description="Helical" evidence="1">
    <location>
        <begin position="194"/>
        <end position="212"/>
    </location>
</feature>
<proteinExistence type="predicted"/>
<sequence>MHAPTPTRTPTKKSRRAFWLKQLHMWHWMSSAISLIGLLLFAITGFTLNHAADIEGAPRVAERSAQLPAPLLEALAAADPADGKGALPAPVAAWVEANFPVRAGEAEWTADEVYMAAPRPGGDAWVAIDRATGATTAEITDRGWISYLNDLHKGRNSGGAWSLFIDIFAFACLVFALTGLVLLQLHSAKRKSTWPLVGAGVAIPAAIAILFIH</sequence>
<gene>
    <name evidence="2" type="ORF">SAMN06295984_0334</name>
</gene>
<name>A0A1Y6EB95_9SPHN</name>
<dbReference type="EMBL" id="FXWL01000001">
    <property type="protein sequence ID" value="SMQ59857.1"/>
    <property type="molecule type" value="Genomic_DNA"/>
</dbReference>
<dbReference type="GeneID" id="303000418"/>
<dbReference type="AlphaFoldDB" id="A0A1Y6EB95"/>
<dbReference type="Proteomes" id="UP000194469">
    <property type="component" value="Unassembled WGS sequence"/>
</dbReference>
<dbReference type="PANTHER" id="PTHR40115:SF1">
    <property type="entry name" value="INNER MEMBRANE PROTEIN WITH PEPSY TM HELIX"/>
    <property type="match status" value="1"/>
</dbReference>
<accession>A0A1Y6EB95</accession>
<organism evidence="2 3">
    <name type="scientific">Sphingopyxis terrae subsp. ummariensis</name>
    <dbReference type="NCBI Taxonomy" id="429001"/>
    <lineage>
        <taxon>Bacteria</taxon>
        <taxon>Pseudomonadati</taxon>
        <taxon>Pseudomonadota</taxon>
        <taxon>Alphaproteobacteria</taxon>
        <taxon>Sphingomonadales</taxon>
        <taxon>Sphingomonadaceae</taxon>
        <taxon>Sphingopyxis</taxon>
    </lineage>
</organism>
<keyword evidence="1" id="KW-1133">Transmembrane helix</keyword>